<organism evidence="1 2">
    <name type="scientific">Romboutsia timonensis</name>
    <dbReference type="NCBI Taxonomy" id="1776391"/>
    <lineage>
        <taxon>Bacteria</taxon>
        <taxon>Bacillati</taxon>
        <taxon>Bacillota</taxon>
        <taxon>Clostridia</taxon>
        <taxon>Peptostreptococcales</taxon>
        <taxon>Peptostreptococcaceae</taxon>
        <taxon>Romboutsia</taxon>
    </lineage>
</organism>
<proteinExistence type="predicted"/>
<dbReference type="Proteomes" id="UP000776700">
    <property type="component" value="Unassembled WGS sequence"/>
</dbReference>
<reference evidence="1" key="2">
    <citation type="submission" date="2021-09" db="EMBL/GenBank/DDBJ databases">
        <authorList>
            <person name="Gilroy R."/>
        </authorList>
    </citation>
    <scope>NUCLEOTIDE SEQUENCE</scope>
    <source>
        <strain evidence="1">1277</strain>
    </source>
</reference>
<dbReference type="EMBL" id="DYUB01000054">
    <property type="protein sequence ID" value="HJG95757.1"/>
    <property type="molecule type" value="Genomic_DNA"/>
</dbReference>
<sequence length="115" mass="13580">MSRDKDGNLVIKVDLTNTDIFNEFKNITYRMLKDERIDFLVRDEYWNEVMTWLADSLDNKVECSCTECSCKEKFKITCQTCGSNDVSILEDYDCDDHSYVYGYYLECNVCKENNL</sequence>
<evidence type="ECO:0000313" key="1">
    <source>
        <dbReference type="EMBL" id="HJG95757.1"/>
    </source>
</evidence>
<evidence type="ECO:0000313" key="2">
    <source>
        <dbReference type="Proteomes" id="UP000776700"/>
    </source>
</evidence>
<protein>
    <submittedName>
        <fullName evidence="1">Uncharacterized protein</fullName>
    </submittedName>
</protein>
<comment type="caution">
    <text evidence="1">The sequence shown here is derived from an EMBL/GenBank/DDBJ whole genome shotgun (WGS) entry which is preliminary data.</text>
</comment>
<name>A0A921SYS8_9FIRM</name>
<dbReference type="AlphaFoldDB" id="A0A921SYS8"/>
<gene>
    <name evidence="1" type="ORF">K8V90_01490</name>
</gene>
<accession>A0A921SYS8</accession>
<reference evidence="1" key="1">
    <citation type="journal article" date="2021" name="PeerJ">
        <title>Extensive microbial diversity within the chicken gut microbiome revealed by metagenomics and culture.</title>
        <authorList>
            <person name="Gilroy R."/>
            <person name="Ravi A."/>
            <person name="Getino M."/>
            <person name="Pursley I."/>
            <person name="Horton D.L."/>
            <person name="Alikhan N.F."/>
            <person name="Baker D."/>
            <person name="Gharbi K."/>
            <person name="Hall N."/>
            <person name="Watson M."/>
            <person name="Adriaenssens E.M."/>
            <person name="Foster-Nyarko E."/>
            <person name="Jarju S."/>
            <person name="Secka A."/>
            <person name="Antonio M."/>
            <person name="Oren A."/>
            <person name="Chaudhuri R.R."/>
            <person name="La Ragione R."/>
            <person name="Hildebrand F."/>
            <person name="Pallen M.J."/>
        </authorList>
    </citation>
    <scope>NUCLEOTIDE SEQUENCE</scope>
    <source>
        <strain evidence="1">1277</strain>
    </source>
</reference>